<dbReference type="EMBL" id="JAUEPS010000052">
    <property type="protein sequence ID" value="KAK0444898.1"/>
    <property type="molecule type" value="Genomic_DNA"/>
</dbReference>
<dbReference type="AlphaFoldDB" id="A0AA39JQV0"/>
<evidence type="ECO:0000313" key="3">
    <source>
        <dbReference type="Proteomes" id="UP001175211"/>
    </source>
</evidence>
<organism evidence="2 3">
    <name type="scientific">Armillaria tabescens</name>
    <name type="common">Ringless honey mushroom</name>
    <name type="synonym">Agaricus tabescens</name>
    <dbReference type="NCBI Taxonomy" id="1929756"/>
    <lineage>
        <taxon>Eukaryota</taxon>
        <taxon>Fungi</taxon>
        <taxon>Dikarya</taxon>
        <taxon>Basidiomycota</taxon>
        <taxon>Agaricomycotina</taxon>
        <taxon>Agaricomycetes</taxon>
        <taxon>Agaricomycetidae</taxon>
        <taxon>Agaricales</taxon>
        <taxon>Marasmiineae</taxon>
        <taxon>Physalacriaceae</taxon>
        <taxon>Desarmillaria</taxon>
    </lineage>
</organism>
<accession>A0AA39JQV0</accession>
<evidence type="ECO:0000256" key="1">
    <source>
        <dbReference type="SAM" id="SignalP"/>
    </source>
</evidence>
<proteinExistence type="predicted"/>
<keyword evidence="3" id="KW-1185">Reference proteome</keyword>
<dbReference type="Proteomes" id="UP001175211">
    <property type="component" value="Unassembled WGS sequence"/>
</dbReference>
<dbReference type="GeneID" id="85367807"/>
<reference evidence="2" key="1">
    <citation type="submission" date="2023-06" db="EMBL/GenBank/DDBJ databases">
        <authorList>
            <consortium name="Lawrence Berkeley National Laboratory"/>
            <person name="Ahrendt S."/>
            <person name="Sahu N."/>
            <person name="Indic B."/>
            <person name="Wong-Bajracharya J."/>
            <person name="Merenyi Z."/>
            <person name="Ke H.-M."/>
            <person name="Monk M."/>
            <person name="Kocsube S."/>
            <person name="Drula E."/>
            <person name="Lipzen A."/>
            <person name="Balint B."/>
            <person name="Henrissat B."/>
            <person name="Andreopoulos B."/>
            <person name="Martin F.M."/>
            <person name="Harder C.B."/>
            <person name="Rigling D."/>
            <person name="Ford K.L."/>
            <person name="Foster G.D."/>
            <person name="Pangilinan J."/>
            <person name="Papanicolaou A."/>
            <person name="Barry K."/>
            <person name="LaButti K."/>
            <person name="Viragh M."/>
            <person name="Koriabine M."/>
            <person name="Yan M."/>
            <person name="Riley R."/>
            <person name="Champramary S."/>
            <person name="Plett K.L."/>
            <person name="Tsai I.J."/>
            <person name="Slot J."/>
            <person name="Sipos G."/>
            <person name="Plett J."/>
            <person name="Nagy L.G."/>
            <person name="Grigoriev I.V."/>
        </authorList>
    </citation>
    <scope>NUCLEOTIDE SEQUENCE</scope>
    <source>
        <strain evidence="2">CCBAS 213</strain>
    </source>
</reference>
<name>A0AA39JQV0_ARMTA</name>
<evidence type="ECO:0000313" key="2">
    <source>
        <dbReference type="EMBL" id="KAK0444898.1"/>
    </source>
</evidence>
<gene>
    <name evidence="2" type="ORF">EV420DRAFT_986581</name>
</gene>
<comment type="caution">
    <text evidence="2">The sequence shown here is derived from an EMBL/GenBank/DDBJ whole genome shotgun (WGS) entry which is preliminary data.</text>
</comment>
<dbReference type="RefSeq" id="XP_060325245.1">
    <property type="nucleotide sequence ID" value="XM_060484259.1"/>
</dbReference>
<feature type="chain" id="PRO_5041331356" evidence="1">
    <location>
        <begin position="17"/>
        <end position="85"/>
    </location>
</feature>
<sequence length="85" mass="9405">MHALLLVFKRLSCTQAGELLSYIGYSGSLRRVVPRVEMLKRHRFGTRRILLPVFGLKSVGNGYRLTSAILPGSQSECTLVTPSLS</sequence>
<feature type="signal peptide" evidence="1">
    <location>
        <begin position="1"/>
        <end position="16"/>
    </location>
</feature>
<protein>
    <submittedName>
        <fullName evidence="2">Uncharacterized protein</fullName>
    </submittedName>
</protein>
<keyword evidence="1" id="KW-0732">Signal</keyword>